<dbReference type="Pfam" id="PF11843">
    <property type="entry name" value="DUF3363"/>
    <property type="match status" value="1"/>
</dbReference>
<name>A0ABW1KTX2_9PROT</name>
<reference evidence="2 3" key="1">
    <citation type="submission" date="2024-09" db="EMBL/GenBank/DDBJ databases">
        <authorList>
            <person name="Zhang Z.-H."/>
        </authorList>
    </citation>
    <scope>NUCLEOTIDE SEQUENCE [LARGE SCALE GENOMIC DNA]</scope>
    <source>
        <strain evidence="2 3">HHTR114</strain>
    </source>
</reference>
<evidence type="ECO:0000313" key="2">
    <source>
        <dbReference type="EMBL" id="MFC6035379.1"/>
    </source>
</evidence>
<gene>
    <name evidence="2" type="ORF">ACFMB1_07475</name>
</gene>
<dbReference type="EMBL" id="JBHPON010000001">
    <property type="protein sequence ID" value="MFC6035379.1"/>
    <property type="molecule type" value="Genomic_DNA"/>
</dbReference>
<dbReference type="InterPro" id="IPR021795">
    <property type="entry name" value="DUF3363"/>
</dbReference>
<evidence type="ECO:0000313" key="3">
    <source>
        <dbReference type="Proteomes" id="UP001596116"/>
    </source>
</evidence>
<comment type="caution">
    <text evidence="2">The sequence shown here is derived from an EMBL/GenBank/DDBJ whole genome shotgun (WGS) entry which is preliminary data.</text>
</comment>
<organism evidence="2 3">
    <name type="scientific">Hyphococcus aureus</name>
    <dbReference type="NCBI Taxonomy" id="2666033"/>
    <lineage>
        <taxon>Bacteria</taxon>
        <taxon>Pseudomonadati</taxon>
        <taxon>Pseudomonadota</taxon>
        <taxon>Alphaproteobacteria</taxon>
        <taxon>Parvularculales</taxon>
        <taxon>Parvularculaceae</taxon>
        <taxon>Hyphococcus</taxon>
    </lineage>
</organism>
<proteinExistence type="predicted"/>
<sequence>MNDEFKPRLGRPGDRGRSAAKRYGARIKRAAKRLAKPKRKTRFSGERIGRGSAAARMAQMRGTPFAKFRMRRVIVKTHIARAGKGIGRAAFRAHVKYIQRDGVERNGDGGELYNRDREKFDENDFLARSEHDPHQFRIILSPEDGEKFGDLKVYTREVMAGAEKDLGTRLDWVAVDHWNTGHPHTHVVIRGRDAHGRDLVIARDYLTRGLRARAQEIALERLGPRRDLEIASARAREVEAERFTSIDRELASLARGGVLDIAPASGAAGQFERTLRLRRLKMLESLGLAVMEGAAKWRLVSGWEERLRKKAMERDIIRSIAAAAGKEVAARDVAIYGDGAPAKLVARVAASAPDDEMRDTRFLIVEAGEGKFWRVSAGALPPGALPPKGAIVELRKREAKPLASDRTIARIAALNRGIYSSALHEADDPSASSVFIEAHKRRLEALRRAELVMREADGSWRIGEDYLRDAARHEAVRSGGAYVVVKSWIDIDAQITARAPVWLDDADEKEFGEAGLGADIVAARARRAAFLKWEGLWSEEAGGITPEVREKLAAEELESAAAREARRTGKAYRAVTASVPFEGVYERPVDLSQGRFALVARAKEFTLVPWRPELERVRGQAIVLHRTRSGIGWRIGAGRGISR</sequence>
<dbReference type="RefSeq" id="WP_379879298.1">
    <property type="nucleotide sequence ID" value="NZ_JBHPON010000001.1"/>
</dbReference>
<evidence type="ECO:0000256" key="1">
    <source>
        <dbReference type="SAM" id="MobiDB-lite"/>
    </source>
</evidence>
<accession>A0ABW1KTX2</accession>
<feature type="compositionally biased region" description="Basic and acidic residues" evidence="1">
    <location>
        <begin position="1"/>
        <end position="17"/>
    </location>
</feature>
<keyword evidence="3" id="KW-1185">Reference proteome</keyword>
<dbReference type="Proteomes" id="UP001596116">
    <property type="component" value="Unassembled WGS sequence"/>
</dbReference>
<protein>
    <submittedName>
        <fullName evidence="2">DUF3363 domain-containing protein</fullName>
    </submittedName>
</protein>
<feature type="region of interest" description="Disordered" evidence="1">
    <location>
        <begin position="1"/>
        <end position="24"/>
    </location>
</feature>